<sequence>MSKENFENVDLENNKAADEPQPVKESCWNRFTSWYWGPNIKEYINPDERPVMNFKALMAFRIFLTVLLLINLFYRLGYTANDGASTFFRYQLYFTSWSLYITIYTEIWIICVSFKNNKNGVDLEDKTQVNLLKHNHIFMILTLAMESVTTLMYWIAIYEYDSKFSVREVSGMLDHILPLIVILFEFFSNGWVLYQRQTVVIFTLFTYFPVNISYSIFGPRDLYEMLPWDTVMSYVFVLVIFGIAFGGHAIYALYSQCRYNKGKKENKDKKVSQEPSSEMEKSS</sequence>
<dbReference type="EMBL" id="CAMPGE010013703">
    <property type="protein sequence ID" value="CAI2372417.1"/>
    <property type="molecule type" value="Genomic_DNA"/>
</dbReference>
<feature type="transmembrane region" description="Helical" evidence="2">
    <location>
        <begin position="199"/>
        <end position="219"/>
    </location>
</feature>
<feature type="transmembrane region" description="Helical" evidence="2">
    <location>
        <begin position="97"/>
        <end position="116"/>
    </location>
</feature>
<feature type="transmembrane region" description="Helical" evidence="2">
    <location>
        <begin position="58"/>
        <end position="77"/>
    </location>
</feature>
<evidence type="ECO:0000256" key="2">
    <source>
        <dbReference type="SAM" id="Phobius"/>
    </source>
</evidence>
<proteinExistence type="predicted"/>
<name>A0AAD1XGX4_EUPCR</name>
<evidence type="ECO:0000313" key="3">
    <source>
        <dbReference type="EMBL" id="CAI2372417.1"/>
    </source>
</evidence>
<accession>A0AAD1XGX4</accession>
<evidence type="ECO:0000313" key="4">
    <source>
        <dbReference type="Proteomes" id="UP001295684"/>
    </source>
</evidence>
<gene>
    <name evidence="3" type="ORF">ECRASSUSDP1_LOCUS13747</name>
</gene>
<feature type="transmembrane region" description="Helical" evidence="2">
    <location>
        <begin position="231"/>
        <end position="254"/>
    </location>
</feature>
<feature type="region of interest" description="Disordered" evidence="1">
    <location>
        <begin position="262"/>
        <end position="283"/>
    </location>
</feature>
<keyword evidence="4" id="KW-1185">Reference proteome</keyword>
<dbReference type="Proteomes" id="UP001295684">
    <property type="component" value="Unassembled WGS sequence"/>
</dbReference>
<feature type="transmembrane region" description="Helical" evidence="2">
    <location>
        <begin position="137"/>
        <end position="156"/>
    </location>
</feature>
<dbReference type="AlphaFoldDB" id="A0AAD1XGX4"/>
<reference evidence="3" key="1">
    <citation type="submission" date="2023-07" db="EMBL/GenBank/DDBJ databases">
        <authorList>
            <consortium name="AG Swart"/>
            <person name="Singh M."/>
            <person name="Singh A."/>
            <person name="Seah K."/>
            <person name="Emmerich C."/>
        </authorList>
    </citation>
    <scope>NUCLEOTIDE SEQUENCE</scope>
    <source>
        <strain evidence="3">DP1</strain>
    </source>
</reference>
<protein>
    <submittedName>
        <fullName evidence="3">Uncharacterized protein</fullName>
    </submittedName>
</protein>
<organism evidence="3 4">
    <name type="scientific">Euplotes crassus</name>
    <dbReference type="NCBI Taxonomy" id="5936"/>
    <lineage>
        <taxon>Eukaryota</taxon>
        <taxon>Sar</taxon>
        <taxon>Alveolata</taxon>
        <taxon>Ciliophora</taxon>
        <taxon>Intramacronucleata</taxon>
        <taxon>Spirotrichea</taxon>
        <taxon>Hypotrichia</taxon>
        <taxon>Euplotida</taxon>
        <taxon>Euplotidae</taxon>
        <taxon>Moneuplotes</taxon>
    </lineage>
</organism>
<keyword evidence="2" id="KW-1133">Transmembrane helix</keyword>
<evidence type="ECO:0000256" key="1">
    <source>
        <dbReference type="SAM" id="MobiDB-lite"/>
    </source>
</evidence>
<feature type="transmembrane region" description="Helical" evidence="2">
    <location>
        <begin position="176"/>
        <end position="194"/>
    </location>
</feature>
<keyword evidence="2" id="KW-0812">Transmembrane</keyword>
<keyword evidence="2" id="KW-0472">Membrane</keyword>
<comment type="caution">
    <text evidence="3">The sequence shown here is derived from an EMBL/GenBank/DDBJ whole genome shotgun (WGS) entry which is preliminary data.</text>
</comment>